<sequence length="668" mass="70087">MTRVPDRATRPTTAARASVGAQIVALDVMSSSAWLCLLAAATSATGLAAGVASASEFGVVLAMICMLAPLSVALGWTVPPIAARIASLTVLLGVLSLAAAKGGFADARALWAIGTVLAVSLFGVEVSLQVRRRLRAALRTDPLTGLLNRRALRLAVPALLDEGAREQTSHWVIAIDLDGLKPINDRYGHGAGDRLLRECASAWTQALGRMGVVGRWGGDEFVVIVEAVDRGAARRMLRRLRAVTPHAFSAGLAPLTARRGLDVAVREADVQLYRDKRGEGSTRRQGQGVAAARAERVLHSSRAVQSVANDDWSAALVRAAVGAAAIVAVAAIPDLVQGAVALRVAAAADLAAGGLVLVAALKSGAALRRALVGLWVLITAFTVFARIVAATDMSSIAVSVTGVQILAILLAAYWHTATARGLFVAPALAAVAGIVVHALPGAPGTTISPTGAMGFGIAVIVAWALLEVVSAVRGRLLAFVHLDELTGALDRWGSEDRIGQLVQRSRRTGRPLTVVAIDFDRFKQLNDTHGHERGDDALRRAVADWRAQLRPEDVIGRIGGDEFVIALPDCDAVEAAHIVQRLRRSAADPWTSGTATVRGRETAGSLMRRADAVLGATKRLYRDAATRAEATRAQVTRAEATRAQVTRAEATRADDPEDGPAAPLRRTA</sequence>
<name>A0A939QHN2_9MICO</name>
<evidence type="ECO:0000256" key="2">
    <source>
        <dbReference type="SAM" id="Phobius"/>
    </source>
</evidence>
<comment type="caution">
    <text evidence="4">The sequence shown here is derived from an EMBL/GenBank/DDBJ whole genome shotgun (WGS) entry which is preliminary data.</text>
</comment>
<feature type="domain" description="GGDEF" evidence="3">
    <location>
        <begin position="168"/>
        <end position="289"/>
    </location>
</feature>
<dbReference type="RefSeq" id="WP_208499925.1">
    <property type="nucleotide sequence ID" value="NZ_JAGFOA010000001.1"/>
</dbReference>
<dbReference type="SUPFAM" id="SSF55073">
    <property type="entry name" value="Nucleotide cyclase"/>
    <property type="match status" value="2"/>
</dbReference>
<feature type="transmembrane region" description="Helical" evidence="2">
    <location>
        <begin position="395"/>
        <end position="414"/>
    </location>
</feature>
<evidence type="ECO:0000256" key="1">
    <source>
        <dbReference type="SAM" id="MobiDB-lite"/>
    </source>
</evidence>
<feature type="domain" description="GGDEF" evidence="3">
    <location>
        <begin position="510"/>
        <end position="630"/>
    </location>
</feature>
<feature type="transmembrane region" description="Helical" evidence="2">
    <location>
        <begin position="57"/>
        <end position="78"/>
    </location>
</feature>
<evidence type="ECO:0000313" key="4">
    <source>
        <dbReference type="EMBL" id="MBO3662225.1"/>
    </source>
</evidence>
<dbReference type="AlphaFoldDB" id="A0A939QHN2"/>
<dbReference type="GO" id="GO:0052621">
    <property type="term" value="F:diguanylate cyclase activity"/>
    <property type="evidence" value="ECO:0007669"/>
    <property type="project" value="TreeGrafter"/>
</dbReference>
<dbReference type="InterPro" id="IPR029787">
    <property type="entry name" value="Nucleotide_cyclase"/>
</dbReference>
<dbReference type="InterPro" id="IPR043128">
    <property type="entry name" value="Rev_trsase/Diguanyl_cyclase"/>
</dbReference>
<feature type="transmembrane region" description="Helical" evidence="2">
    <location>
        <begin position="338"/>
        <end position="358"/>
    </location>
</feature>
<dbReference type="NCBIfam" id="TIGR00254">
    <property type="entry name" value="GGDEF"/>
    <property type="match status" value="2"/>
</dbReference>
<feature type="transmembrane region" description="Helical" evidence="2">
    <location>
        <begin position="110"/>
        <end position="130"/>
    </location>
</feature>
<protein>
    <submittedName>
        <fullName evidence="4">Diguanylate cyclase</fullName>
    </submittedName>
</protein>
<dbReference type="EMBL" id="JAGFOA010000001">
    <property type="protein sequence ID" value="MBO3662225.1"/>
    <property type="molecule type" value="Genomic_DNA"/>
</dbReference>
<dbReference type="GO" id="GO:0043709">
    <property type="term" value="P:cell adhesion involved in single-species biofilm formation"/>
    <property type="evidence" value="ECO:0007669"/>
    <property type="project" value="TreeGrafter"/>
</dbReference>
<evidence type="ECO:0000259" key="3">
    <source>
        <dbReference type="PROSITE" id="PS50887"/>
    </source>
</evidence>
<feature type="compositionally biased region" description="Low complexity" evidence="1">
    <location>
        <begin position="632"/>
        <end position="644"/>
    </location>
</feature>
<feature type="region of interest" description="Disordered" evidence="1">
    <location>
        <begin position="632"/>
        <end position="668"/>
    </location>
</feature>
<keyword evidence="5" id="KW-1185">Reference proteome</keyword>
<dbReference type="SMART" id="SM00267">
    <property type="entry name" value="GGDEF"/>
    <property type="match status" value="2"/>
</dbReference>
<dbReference type="GO" id="GO:0005886">
    <property type="term" value="C:plasma membrane"/>
    <property type="evidence" value="ECO:0007669"/>
    <property type="project" value="TreeGrafter"/>
</dbReference>
<organism evidence="4 5">
    <name type="scientific">Microbacterium stercoris</name>
    <dbReference type="NCBI Taxonomy" id="2820289"/>
    <lineage>
        <taxon>Bacteria</taxon>
        <taxon>Bacillati</taxon>
        <taxon>Actinomycetota</taxon>
        <taxon>Actinomycetes</taxon>
        <taxon>Micrococcales</taxon>
        <taxon>Microbacteriaceae</taxon>
        <taxon>Microbacterium</taxon>
    </lineage>
</organism>
<feature type="transmembrane region" description="Helical" evidence="2">
    <location>
        <begin position="370"/>
        <end position="389"/>
    </location>
</feature>
<dbReference type="CDD" id="cd01949">
    <property type="entry name" value="GGDEF"/>
    <property type="match status" value="2"/>
</dbReference>
<keyword evidence="2" id="KW-0472">Membrane</keyword>
<accession>A0A939QHN2</accession>
<feature type="transmembrane region" description="Helical" evidence="2">
    <location>
        <begin position="452"/>
        <end position="472"/>
    </location>
</feature>
<dbReference type="PANTHER" id="PTHR45138">
    <property type="entry name" value="REGULATORY COMPONENTS OF SENSORY TRANSDUCTION SYSTEM"/>
    <property type="match status" value="1"/>
</dbReference>
<dbReference type="Pfam" id="PF00990">
    <property type="entry name" value="GGDEF"/>
    <property type="match status" value="2"/>
</dbReference>
<dbReference type="InterPro" id="IPR050469">
    <property type="entry name" value="Diguanylate_Cyclase"/>
</dbReference>
<dbReference type="InterPro" id="IPR000160">
    <property type="entry name" value="GGDEF_dom"/>
</dbReference>
<gene>
    <name evidence="4" type="ORF">J5V96_01725</name>
</gene>
<dbReference type="Proteomes" id="UP000680132">
    <property type="component" value="Unassembled WGS sequence"/>
</dbReference>
<dbReference type="GO" id="GO:1902201">
    <property type="term" value="P:negative regulation of bacterial-type flagellum-dependent cell motility"/>
    <property type="evidence" value="ECO:0007669"/>
    <property type="project" value="TreeGrafter"/>
</dbReference>
<feature type="transmembrane region" description="Helical" evidence="2">
    <location>
        <begin position="312"/>
        <end position="332"/>
    </location>
</feature>
<reference evidence="4" key="1">
    <citation type="submission" date="2021-03" db="EMBL/GenBank/DDBJ databases">
        <title>Microbacterium sp. nov., a novel actinobacterium isolated from cow dung.</title>
        <authorList>
            <person name="Zhang L."/>
        </authorList>
    </citation>
    <scope>NUCLEOTIDE SEQUENCE</scope>
    <source>
        <strain evidence="4">NEAU-LLB</strain>
    </source>
</reference>
<keyword evidence="2" id="KW-1133">Transmembrane helix</keyword>
<dbReference type="PANTHER" id="PTHR45138:SF9">
    <property type="entry name" value="DIGUANYLATE CYCLASE DGCM-RELATED"/>
    <property type="match status" value="1"/>
</dbReference>
<dbReference type="Gene3D" id="3.30.70.270">
    <property type="match status" value="2"/>
</dbReference>
<dbReference type="PROSITE" id="PS50887">
    <property type="entry name" value="GGDEF"/>
    <property type="match status" value="2"/>
</dbReference>
<feature type="transmembrane region" description="Helical" evidence="2">
    <location>
        <begin position="421"/>
        <end position="440"/>
    </location>
</feature>
<keyword evidence="2" id="KW-0812">Transmembrane</keyword>
<feature type="transmembrane region" description="Helical" evidence="2">
    <location>
        <begin position="85"/>
        <end position="104"/>
    </location>
</feature>
<proteinExistence type="predicted"/>
<evidence type="ECO:0000313" key="5">
    <source>
        <dbReference type="Proteomes" id="UP000680132"/>
    </source>
</evidence>